<dbReference type="OrthoDB" id="5863011at2759"/>
<accession>A0A183FVA2</accession>
<proteinExistence type="predicted"/>
<keyword evidence="2" id="KW-1185">Reference proteome</keyword>
<evidence type="ECO:0000313" key="2">
    <source>
        <dbReference type="Proteomes" id="UP000050761"/>
    </source>
</evidence>
<sequence>MDKGHLQFECLDECFRNATLGDVRGISLPGAFSRKPFGDIWSAWRTMSIFIRTDLTVAENIQLYEEGVVTLDAEALRNILRMAYEFYKAAFEQLKEDLKEEESRTIRRVNKGLVGYGAPESALLMEKDGPRNELTTRMVMSYSKLLETLTSWRKFSAWILVFPIEEKGDCSIFEEIVKLVKTHLEEGG</sequence>
<evidence type="ECO:0000313" key="3">
    <source>
        <dbReference type="WBParaSite" id="HPBE_0001221601-mRNA-1"/>
    </source>
</evidence>
<reference evidence="3" key="2">
    <citation type="submission" date="2019-09" db="UniProtKB">
        <authorList>
            <consortium name="WormBaseParasite"/>
        </authorList>
    </citation>
    <scope>IDENTIFICATION</scope>
</reference>
<dbReference type="EMBL" id="UZAH01027403">
    <property type="protein sequence ID" value="VDO91350.1"/>
    <property type="molecule type" value="Genomic_DNA"/>
</dbReference>
<accession>A0A3P7YTH8</accession>
<protein>
    <submittedName>
        <fullName evidence="3">ABC transporter domain-containing protein</fullName>
    </submittedName>
</protein>
<evidence type="ECO:0000313" key="1">
    <source>
        <dbReference type="EMBL" id="VDO91350.1"/>
    </source>
</evidence>
<reference evidence="1 2" key="1">
    <citation type="submission" date="2018-11" db="EMBL/GenBank/DDBJ databases">
        <authorList>
            <consortium name="Pathogen Informatics"/>
        </authorList>
    </citation>
    <scope>NUCLEOTIDE SEQUENCE [LARGE SCALE GENOMIC DNA]</scope>
</reference>
<name>A0A183FVA2_HELPZ</name>
<gene>
    <name evidence="1" type="ORF">HPBE_LOCUS12217</name>
</gene>
<dbReference type="Proteomes" id="UP000050761">
    <property type="component" value="Unassembled WGS sequence"/>
</dbReference>
<dbReference type="WBParaSite" id="HPBE_0001221601-mRNA-1">
    <property type="protein sequence ID" value="HPBE_0001221601-mRNA-1"/>
    <property type="gene ID" value="HPBE_0001221601"/>
</dbReference>
<organism evidence="2 3">
    <name type="scientific">Heligmosomoides polygyrus</name>
    <name type="common">Parasitic roundworm</name>
    <dbReference type="NCBI Taxonomy" id="6339"/>
    <lineage>
        <taxon>Eukaryota</taxon>
        <taxon>Metazoa</taxon>
        <taxon>Ecdysozoa</taxon>
        <taxon>Nematoda</taxon>
        <taxon>Chromadorea</taxon>
        <taxon>Rhabditida</taxon>
        <taxon>Rhabditina</taxon>
        <taxon>Rhabditomorpha</taxon>
        <taxon>Strongyloidea</taxon>
        <taxon>Heligmosomidae</taxon>
        <taxon>Heligmosomoides</taxon>
    </lineage>
</organism>
<dbReference type="AlphaFoldDB" id="A0A183FVA2"/>